<dbReference type="GO" id="GO:0015104">
    <property type="term" value="F:antimonite transmembrane transporter activity"/>
    <property type="evidence" value="ECO:0007669"/>
    <property type="project" value="TreeGrafter"/>
</dbReference>
<keyword evidence="7 8" id="KW-0472">Membrane</keyword>
<dbReference type="PANTHER" id="PTHR43057:SF1">
    <property type="entry name" value="ARSENICAL-RESISTANCE PROTEIN 3"/>
    <property type="match status" value="1"/>
</dbReference>
<dbReference type="PANTHER" id="PTHR43057">
    <property type="entry name" value="ARSENITE EFFLUX TRANSPORTER"/>
    <property type="match status" value="1"/>
</dbReference>
<feature type="transmembrane region" description="Helical" evidence="8">
    <location>
        <begin position="199"/>
        <end position="217"/>
    </location>
</feature>
<dbReference type="Gene3D" id="1.20.1530.20">
    <property type="match status" value="1"/>
</dbReference>
<evidence type="ECO:0000313" key="9">
    <source>
        <dbReference type="EMBL" id="KGR85082.1"/>
    </source>
</evidence>
<keyword evidence="4" id="KW-1003">Cell membrane</keyword>
<evidence type="ECO:0000256" key="1">
    <source>
        <dbReference type="ARBA" id="ARBA00004651"/>
    </source>
</evidence>
<evidence type="ECO:0000256" key="2">
    <source>
        <dbReference type="ARBA" id="ARBA00010110"/>
    </source>
</evidence>
<accession>A0A0A3JDG5</accession>
<dbReference type="GO" id="GO:0015105">
    <property type="term" value="F:arsenite transmembrane transporter activity"/>
    <property type="evidence" value="ECO:0007669"/>
    <property type="project" value="TreeGrafter"/>
</dbReference>
<dbReference type="RefSeq" id="WP_036154686.1">
    <property type="nucleotide sequence ID" value="NZ_AVCX01000006.1"/>
</dbReference>
<dbReference type="GO" id="GO:0005886">
    <property type="term" value="C:plasma membrane"/>
    <property type="evidence" value="ECO:0007669"/>
    <property type="project" value="UniProtKB-SubCell"/>
</dbReference>
<dbReference type="InterPro" id="IPR002657">
    <property type="entry name" value="BilAc:Na_symport/Acr3"/>
</dbReference>
<protein>
    <submittedName>
        <fullName evidence="9">Arsenic resistance protein</fullName>
    </submittedName>
</protein>
<evidence type="ECO:0000256" key="5">
    <source>
        <dbReference type="ARBA" id="ARBA00022692"/>
    </source>
</evidence>
<dbReference type="OrthoDB" id="3254016at2"/>
<feature type="transmembrane region" description="Helical" evidence="8">
    <location>
        <begin position="229"/>
        <end position="252"/>
    </location>
</feature>
<feature type="transmembrane region" description="Helical" evidence="8">
    <location>
        <begin position="168"/>
        <end position="187"/>
    </location>
</feature>
<dbReference type="InterPro" id="IPR004706">
    <property type="entry name" value="Arsenical-R_Acr3"/>
</dbReference>
<dbReference type="InterPro" id="IPR038770">
    <property type="entry name" value="Na+/solute_symporter_sf"/>
</dbReference>
<proteinExistence type="inferred from homology"/>
<evidence type="ECO:0000313" key="10">
    <source>
        <dbReference type="Proteomes" id="UP000030437"/>
    </source>
</evidence>
<feature type="transmembrane region" description="Helical" evidence="8">
    <location>
        <begin position="71"/>
        <end position="92"/>
    </location>
</feature>
<comment type="similarity">
    <text evidence="2">Belongs to the arsenical resistance-3 (ACR3) (TC 2.A.59) family.</text>
</comment>
<organism evidence="9 10">
    <name type="scientific">Lysinibacillus odysseyi 34hs-1 = NBRC 100172</name>
    <dbReference type="NCBI Taxonomy" id="1220589"/>
    <lineage>
        <taxon>Bacteria</taxon>
        <taxon>Bacillati</taxon>
        <taxon>Bacillota</taxon>
        <taxon>Bacilli</taxon>
        <taxon>Bacillales</taxon>
        <taxon>Bacillaceae</taxon>
        <taxon>Lysinibacillus</taxon>
    </lineage>
</organism>
<dbReference type="STRING" id="1220589.CD32_11615"/>
<dbReference type="Proteomes" id="UP000030437">
    <property type="component" value="Unassembled WGS sequence"/>
</dbReference>
<gene>
    <name evidence="9" type="ORF">CD32_11615</name>
</gene>
<evidence type="ECO:0000256" key="7">
    <source>
        <dbReference type="ARBA" id="ARBA00023136"/>
    </source>
</evidence>
<sequence length="325" mass="35639">MRVSRDALENQQIWIYVVALLVGGLIGMGNESFGSRLEILISPFIAILMYSMFTQIPFLTLKKTIHNSRFMIALLVGNFLIVPIVVWGLLLLFPQTPAVLIGVCLVLLTPCIDYVIVFTQLGKGDAKLILTATPILLIVQLLLLPVYLWMFAGEGISEIVQMGPFVEAFLFLILLPLLLAIATQLSAKKQSIGKQLFEAAGWLSVPFMALVLIFVVASQIAKVYHDFDVIVGVIPIYILFLIVMPIMARLLVSLFKLDTGAGRALIFSTGTRNSLVVLPLAFALPDSIATLAAAVIVTQTIIELAGELIYIKIVPAYIVKDRLDN</sequence>
<reference evidence="9 10" key="1">
    <citation type="submission" date="2014-02" db="EMBL/GenBank/DDBJ databases">
        <title>Draft genome sequence of Lysinibacillus odysseyi NBRC 100172.</title>
        <authorList>
            <person name="Zhang F."/>
            <person name="Wang G."/>
            <person name="Zhang L."/>
        </authorList>
    </citation>
    <scope>NUCLEOTIDE SEQUENCE [LARGE SCALE GENOMIC DNA]</scope>
    <source>
        <strain evidence="9 10">NBRC 100172</strain>
    </source>
</reference>
<feature type="transmembrane region" description="Helical" evidence="8">
    <location>
        <begin position="40"/>
        <end position="59"/>
    </location>
</feature>
<evidence type="ECO:0000256" key="3">
    <source>
        <dbReference type="ARBA" id="ARBA00022448"/>
    </source>
</evidence>
<dbReference type="AlphaFoldDB" id="A0A0A3JDG5"/>
<feature type="transmembrane region" description="Helical" evidence="8">
    <location>
        <begin position="98"/>
        <end position="116"/>
    </location>
</feature>
<evidence type="ECO:0000256" key="8">
    <source>
        <dbReference type="SAM" id="Phobius"/>
    </source>
</evidence>
<keyword evidence="10" id="KW-1185">Reference proteome</keyword>
<keyword evidence="6 8" id="KW-1133">Transmembrane helix</keyword>
<comment type="subcellular location">
    <subcellularLocation>
        <location evidence="1">Cell membrane</location>
        <topology evidence="1">Multi-pass membrane protein</topology>
    </subcellularLocation>
</comment>
<keyword evidence="3" id="KW-0813">Transport</keyword>
<evidence type="ECO:0000256" key="4">
    <source>
        <dbReference type="ARBA" id="ARBA00022475"/>
    </source>
</evidence>
<feature type="transmembrane region" description="Helical" evidence="8">
    <location>
        <begin position="12"/>
        <end position="28"/>
    </location>
</feature>
<dbReference type="eggNOG" id="COG0798">
    <property type="taxonomic scope" value="Bacteria"/>
</dbReference>
<feature type="transmembrane region" description="Helical" evidence="8">
    <location>
        <begin position="128"/>
        <end position="148"/>
    </location>
</feature>
<dbReference type="EMBL" id="JPVP01000055">
    <property type="protein sequence ID" value="KGR85082.1"/>
    <property type="molecule type" value="Genomic_DNA"/>
</dbReference>
<dbReference type="Pfam" id="PF01758">
    <property type="entry name" value="SBF"/>
    <property type="match status" value="1"/>
</dbReference>
<comment type="caution">
    <text evidence="9">The sequence shown here is derived from an EMBL/GenBank/DDBJ whole genome shotgun (WGS) entry which is preliminary data.</text>
</comment>
<evidence type="ECO:0000256" key="6">
    <source>
        <dbReference type="ARBA" id="ARBA00022989"/>
    </source>
</evidence>
<dbReference type="GO" id="GO:0015297">
    <property type="term" value="F:antiporter activity"/>
    <property type="evidence" value="ECO:0007669"/>
    <property type="project" value="InterPro"/>
</dbReference>
<name>A0A0A3JDG5_9BACI</name>
<keyword evidence="5 8" id="KW-0812">Transmembrane</keyword>